<feature type="transmembrane region" description="Helical" evidence="7">
    <location>
        <begin position="326"/>
        <end position="346"/>
    </location>
</feature>
<comment type="caution">
    <text evidence="9">The sequence shown here is derived from an EMBL/GenBank/DDBJ whole genome shotgun (WGS) entry which is preliminary data.</text>
</comment>
<proteinExistence type="predicted"/>
<feature type="transmembrane region" description="Helical" evidence="7">
    <location>
        <begin position="413"/>
        <end position="432"/>
    </location>
</feature>
<keyword evidence="10" id="KW-1185">Reference proteome</keyword>
<name>A0A4R7JPA5_9GAMM</name>
<dbReference type="InterPro" id="IPR036866">
    <property type="entry name" value="RibonucZ/Hydroxyglut_hydro"/>
</dbReference>
<evidence type="ECO:0000256" key="6">
    <source>
        <dbReference type="SAM" id="MobiDB-lite"/>
    </source>
</evidence>
<dbReference type="InterPro" id="IPR004477">
    <property type="entry name" value="ComEC_N"/>
</dbReference>
<dbReference type="PANTHER" id="PTHR30619:SF1">
    <property type="entry name" value="RECOMBINATION PROTEIN 2"/>
    <property type="match status" value="1"/>
</dbReference>
<evidence type="ECO:0000313" key="10">
    <source>
        <dbReference type="Proteomes" id="UP000295830"/>
    </source>
</evidence>
<dbReference type="SUPFAM" id="SSF56281">
    <property type="entry name" value="Metallo-hydrolase/oxidoreductase"/>
    <property type="match status" value="1"/>
</dbReference>
<feature type="compositionally biased region" description="Polar residues" evidence="6">
    <location>
        <begin position="691"/>
        <end position="701"/>
    </location>
</feature>
<evidence type="ECO:0000313" key="9">
    <source>
        <dbReference type="EMBL" id="TDT39446.1"/>
    </source>
</evidence>
<dbReference type="GO" id="GO:0005886">
    <property type="term" value="C:plasma membrane"/>
    <property type="evidence" value="ECO:0007669"/>
    <property type="project" value="UniProtKB-SubCell"/>
</dbReference>
<evidence type="ECO:0000256" key="7">
    <source>
        <dbReference type="SAM" id="Phobius"/>
    </source>
</evidence>
<evidence type="ECO:0000256" key="4">
    <source>
        <dbReference type="ARBA" id="ARBA00022989"/>
    </source>
</evidence>
<dbReference type="Proteomes" id="UP000295830">
    <property type="component" value="Unassembled WGS sequence"/>
</dbReference>
<evidence type="ECO:0000259" key="8">
    <source>
        <dbReference type="Pfam" id="PF03772"/>
    </source>
</evidence>
<comment type="subcellular location">
    <subcellularLocation>
        <location evidence="1">Cell membrane</location>
        <topology evidence="1">Multi-pass membrane protein</topology>
    </subcellularLocation>
</comment>
<feature type="transmembrane region" description="Helical" evidence="7">
    <location>
        <begin position="256"/>
        <end position="273"/>
    </location>
</feature>
<gene>
    <name evidence="9" type="ORF">DES49_2371</name>
</gene>
<accession>A0A4R7JPA5</accession>
<feature type="transmembrane region" description="Helical" evidence="7">
    <location>
        <begin position="293"/>
        <end position="314"/>
    </location>
</feature>
<organism evidence="9 10">
    <name type="scientific">Halospina denitrificans</name>
    <dbReference type="NCBI Taxonomy" id="332522"/>
    <lineage>
        <taxon>Bacteria</taxon>
        <taxon>Pseudomonadati</taxon>
        <taxon>Pseudomonadota</taxon>
        <taxon>Gammaproteobacteria</taxon>
        <taxon>Halospina</taxon>
    </lineage>
</organism>
<feature type="transmembrane region" description="Helical" evidence="7">
    <location>
        <begin position="358"/>
        <end position="379"/>
    </location>
</feature>
<evidence type="ECO:0000256" key="3">
    <source>
        <dbReference type="ARBA" id="ARBA00022692"/>
    </source>
</evidence>
<dbReference type="PANTHER" id="PTHR30619">
    <property type="entry name" value="DNA INTERNALIZATION/COMPETENCE PROTEIN COMEC/REC2"/>
    <property type="match status" value="1"/>
</dbReference>
<evidence type="ECO:0000256" key="1">
    <source>
        <dbReference type="ARBA" id="ARBA00004651"/>
    </source>
</evidence>
<feature type="region of interest" description="Disordered" evidence="6">
    <location>
        <begin position="682"/>
        <end position="701"/>
    </location>
</feature>
<dbReference type="AlphaFoldDB" id="A0A4R7JPA5"/>
<dbReference type="EMBL" id="SOAX01000005">
    <property type="protein sequence ID" value="TDT39446.1"/>
    <property type="molecule type" value="Genomic_DNA"/>
</dbReference>
<sequence>MRAWMLALAGCAIILDLTAPPLTDLPEAAFEGGQQILEGYVCAPATADSGGRLSFLFCPAGPDIQQRGWFRTGAVRVTTDGNLSRHEIAGAMRLTLRLEPPIAPLNTGGGGYERWLYQQRIQATAELVDRQPLADHCGLACQYHQWRIELIHRLERHLSRMRHPELAEALLLGSRARLGESHWDVLEATGTQHLVAISGLHLGLVAMLVGRVLAAPAARTSPGYPRLGRWLPLGLVLVGALGYALLAGFTVPTQRALVMVAVTGVLVSGGRQWRLWDGWLLAAVFVIALEPRALLGMGFWFSFGAVACLILAFGSRQAGTGPARSLLIAQFAVVAGLMPVMLGFGLQPSLLALPANLIAIPMLSLVVMPLLLLAAPLVLMAPSTADWVEPGLDLIFRLLWGLLTSLAELEWSFSGISVGAAILLAIGILVALGPVGWRYRGTIAGAALVVLTVPVLEDTAPDPGIELRFPDGVGGPVALVRLDDRAVLFDARAPVAGYRERTRDRIFPWLSSLGVERLEAVILSHPGVRPEVHWNFSQGPVVRDLIQAHACGQSEQLELDGVVLNAWRDPRGDALTRTEQACNLIVRLQGFRAVLFGPIRRSGERRLLASLDKPDAVELLLAPRGGAGRSSQRGLIEALDPRWAILSPADWSPSPPAAERYRQAGVAPLVSAETGEVVVSLGDDAPRLTKARSTSPWHPAP</sequence>
<evidence type="ECO:0000256" key="2">
    <source>
        <dbReference type="ARBA" id="ARBA00022475"/>
    </source>
</evidence>
<protein>
    <submittedName>
        <fullName evidence="9">Competence protein ComEC</fullName>
    </submittedName>
</protein>
<dbReference type="NCBIfam" id="TIGR00360">
    <property type="entry name" value="ComEC_N-term"/>
    <property type="match status" value="1"/>
</dbReference>
<keyword evidence="3 7" id="KW-0812">Transmembrane</keyword>
<keyword evidence="5 7" id="KW-0472">Membrane</keyword>
<evidence type="ECO:0000256" key="5">
    <source>
        <dbReference type="ARBA" id="ARBA00023136"/>
    </source>
</evidence>
<reference evidence="9 10" key="1">
    <citation type="submission" date="2019-03" db="EMBL/GenBank/DDBJ databases">
        <title>Genomic Encyclopedia of Type Strains, Phase IV (KMG-IV): sequencing the most valuable type-strain genomes for metagenomic binning, comparative biology and taxonomic classification.</title>
        <authorList>
            <person name="Goeker M."/>
        </authorList>
    </citation>
    <scope>NUCLEOTIDE SEQUENCE [LARGE SCALE GENOMIC DNA]</scope>
    <source>
        <strain evidence="9 10">DSM 15505</strain>
    </source>
</reference>
<feature type="domain" description="ComEC/Rec2-related protein" evidence="8">
    <location>
        <begin position="170"/>
        <end position="435"/>
    </location>
</feature>
<dbReference type="RefSeq" id="WP_166646070.1">
    <property type="nucleotide sequence ID" value="NZ_SOAX01000005.1"/>
</dbReference>
<feature type="transmembrane region" description="Helical" evidence="7">
    <location>
        <begin position="230"/>
        <end position="249"/>
    </location>
</feature>
<keyword evidence="4 7" id="KW-1133">Transmembrane helix</keyword>
<dbReference type="Pfam" id="PF03772">
    <property type="entry name" value="Competence"/>
    <property type="match status" value="1"/>
</dbReference>
<keyword evidence="2" id="KW-1003">Cell membrane</keyword>
<dbReference type="InterPro" id="IPR052159">
    <property type="entry name" value="Competence_DNA_uptake"/>
</dbReference>